<feature type="transmembrane region" description="Helical" evidence="1">
    <location>
        <begin position="200"/>
        <end position="220"/>
    </location>
</feature>
<keyword evidence="1" id="KW-0472">Membrane</keyword>
<keyword evidence="1" id="KW-1133">Transmembrane helix</keyword>
<dbReference type="AlphaFoldDB" id="A0AAX2ECW8"/>
<evidence type="ECO:0000313" key="3">
    <source>
        <dbReference type="EMBL" id="SEM75424.1"/>
    </source>
</evidence>
<accession>A0AAX2ECW8</accession>
<comment type="caution">
    <text evidence="3">The sequence shown here is derived from an EMBL/GenBank/DDBJ whole genome shotgun (WGS) entry which is preliminary data.</text>
</comment>
<dbReference type="PANTHER" id="PTHR39430:SF1">
    <property type="entry name" value="PROTEASE"/>
    <property type="match status" value="1"/>
</dbReference>
<gene>
    <name evidence="3" type="ORF">SAMN04489762_0943</name>
</gene>
<evidence type="ECO:0000313" key="4">
    <source>
        <dbReference type="Proteomes" id="UP000199735"/>
    </source>
</evidence>
<evidence type="ECO:0000259" key="2">
    <source>
        <dbReference type="Pfam" id="PF02517"/>
    </source>
</evidence>
<dbReference type="Proteomes" id="UP000199735">
    <property type="component" value="Unassembled WGS sequence"/>
</dbReference>
<protein>
    <recommendedName>
        <fullName evidence="2">CAAX prenyl protease 2/Lysostaphin resistance protein A-like domain-containing protein</fullName>
    </recommendedName>
</protein>
<proteinExistence type="predicted"/>
<name>A0AAX2ECW8_9BACI</name>
<feature type="transmembrane region" description="Helical" evidence="1">
    <location>
        <begin position="20"/>
        <end position="43"/>
    </location>
</feature>
<feature type="transmembrane region" description="Helical" evidence="1">
    <location>
        <begin position="63"/>
        <end position="83"/>
    </location>
</feature>
<feature type="transmembrane region" description="Helical" evidence="1">
    <location>
        <begin position="265"/>
        <end position="283"/>
    </location>
</feature>
<organism evidence="3 4">
    <name type="scientific">Terribacillus saccharophilus</name>
    <dbReference type="NCBI Taxonomy" id="361277"/>
    <lineage>
        <taxon>Bacteria</taxon>
        <taxon>Bacillati</taxon>
        <taxon>Bacillota</taxon>
        <taxon>Bacilli</taxon>
        <taxon>Bacillales</taxon>
        <taxon>Bacillaceae</taxon>
        <taxon>Terribacillus</taxon>
    </lineage>
</organism>
<dbReference type="Pfam" id="PF02517">
    <property type="entry name" value="Rce1-like"/>
    <property type="match status" value="1"/>
</dbReference>
<feature type="domain" description="CAAX prenyl protease 2/Lysostaphin resistance protein A-like" evidence="2">
    <location>
        <begin position="139"/>
        <end position="238"/>
    </location>
</feature>
<keyword evidence="1" id="KW-0812">Transmembrane</keyword>
<dbReference type="InterPro" id="IPR003675">
    <property type="entry name" value="Rce1/LyrA-like_dom"/>
</dbReference>
<dbReference type="EMBL" id="FOCD01000001">
    <property type="protein sequence ID" value="SEM75424.1"/>
    <property type="molecule type" value="Genomic_DNA"/>
</dbReference>
<feature type="transmembrane region" description="Helical" evidence="1">
    <location>
        <begin position="227"/>
        <end position="245"/>
    </location>
</feature>
<dbReference type="GO" id="GO:0080120">
    <property type="term" value="P:CAAX-box protein maturation"/>
    <property type="evidence" value="ECO:0007669"/>
    <property type="project" value="UniProtKB-ARBA"/>
</dbReference>
<dbReference type="RefSeq" id="WP_093879875.1">
    <property type="nucleotide sequence ID" value="NZ_FOCD01000001.1"/>
</dbReference>
<feature type="transmembrane region" description="Helical" evidence="1">
    <location>
        <begin position="103"/>
        <end position="124"/>
    </location>
</feature>
<reference evidence="3 4" key="1">
    <citation type="submission" date="2016-10" db="EMBL/GenBank/DDBJ databases">
        <authorList>
            <person name="Varghese N."/>
            <person name="Submissions S."/>
        </authorList>
    </citation>
    <scope>NUCLEOTIDE SEQUENCE [LARGE SCALE GENOMIC DNA]</scope>
    <source>
        <strain evidence="3 4">DSM 21619</strain>
    </source>
</reference>
<evidence type="ECO:0000256" key="1">
    <source>
        <dbReference type="SAM" id="Phobius"/>
    </source>
</evidence>
<sequence>MKKSFISMQQGENSNWRYILSLLSIFFFLLLSGIAYVIILLVIDPAALDTPDLTLGNPILDLALSHIEYPFWLLGLWFSMKVIHRRPFRTLITPYQKINWQRIVFGFLIFFGLMMISSIIDFLVFPNDFTLHDFNISNYIWLVLIALLLVPIQTTCEELIFRGFILQWLGKGFKNPILLSIIVGSIFGSLHFANPEMSDGALFVGFDYVFTGFMLTYIAVKSNSAELSIGAHAANNVFLALFFTSDNDVFGEIPSLFVVLDESPFYSALMSSIIIITFYVVTVKTRFGKRMNNEHKQIQ</sequence>
<dbReference type="PANTHER" id="PTHR39430">
    <property type="entry name" value="MEMBRANE-ASSOCIATED PROTEASE-RELATED"/>
    <property type="match status" value="1"/>
</dbReference>
<dbReference type="GO" id="GO:0004175">
    <property type="term" value="F:endopeptidase activity"/>
    <property type="evidence" value="ECO:0007669"/>
    <property type="project" value="UniProtKB-ARBA"/>
</dbReference>
<feature type="transmembrane region" description="Helical" evidence="1">
    <location>
        <begin position="136"/>
        <end position="156"/>
    </location>
</feature>